<feature type="domain" description="3-keto-alpha-glucoside-1,2-lyase/3-keto-2-hydroxy-glucal hydratase" evidence="1">
    <location>
        <begin position="62"/>
        <end position="256"/>
    </location>
</feature>
<gene>
    <name evidence="2" type="ORF">DRW07_10070</name>
</gene>
<organism evidence="2 3">
    <name type="scientific">Alteromonas sediminis</name>
    <dbReference type="NCBI Taxonomy" id="2259342"/>
    <lineage>
        <taxon>Bacteria</taxon>
        <taxon>Pseudomonadati</taxon>
        <taxon>Pseudomonadota</taxon>
        <taxon>Gammaproteobacteria</taxon>
        <taxon>Alteromonadales</taxon>
        <taxon>Alteromonadaceae</taxon>
        <taxon>Alteromonas/Salinimonas group</taxon>
        <taxon>Alteromonas</taxon>
    </lineage>
</organism>
<protein>
    <submittedName>
        <fullName evidence="2">DUF1080 domain-containing protein</fullName>
    </submittedName>
</protein>
<sequence length="258" mass="28884">MAQEAGYCVNEKITKVKWEQLDVYSLIKRVAITAISLTAMLSLSSYACGADNTLTKEEEEGGWELLFNGEDLGHWRNFKKNSLSEKWVIDNGAMHLSAAGGGDIMTKKRYQNFELKLEWKISKAGNSGIFFLVSEEGKYIYSRAPEVQILDNERHSDNKVDSHLAGSVYGLVASHTRAHKPAGEWNQVVIRLQDRHLQVWQNGVSTASVVIGSSTWKTLVADSKFSTWEGFASAHDGHIGLQDHSDPVWFKNIKIRAL</sequence>
<evidence type="ECO:0000313" key="3">
    <source>
        <dbReference type="Proteomes" id="UP000275281"/>
    </source>
</evidence>
<proteinExistence type="predicted"/>
<keyword evidence="3" id="KW-1185">Reference proteome</keyword>
<dbReference type="EMBL" id="RPOK01000003">
    <property type="protein sequence ID" value="RPJ66432.1"/>
    <property type="molecule type" value="Genomic_DNA"/>
</dbReference>
<dbReference type="Pfam" id="PF06439">
    <property type="entry name" value="3keto-disac_hyd"/>
    <property type="match status" value="1"/>
</dbReference>
<dbReference type="RefSeq" id="WP_124027790.1">
    <property type="nucleotide sequence ID" value="NZ_JBHRSN010000006.1"/>
</dbReference>
<comment type="caution">
    <text evidence="2">The sequence shown here is derived from an EMBL/GenBank/DDBJ whole genome shotgun (WGS) entry which is preliminary data.</text>
</comment>
<dbReference type="GO" id="GO:0016787">
    <property type="term" value="F:hydrolase activity"/>
    <property type="evidence" value="ECO:0007669"/>
    <property type="project" value="InterPro"/>
</dbReference>
<evidence type="ECO:0000313" key="2">
    <source>
        <dbReference type="EMBL" id="RPJ66432.1"/>
    </source>
</evidence>
<evidence type="ECO:0000259" key="1">
    <source>
        <dbReference type="Pfam" id="PF06439"/>
    </source>
</evidence>
<dbReference type="Gene3D" id="2.60.120.560">
    <property type="entry name" value="Exo-inulinase, domain 1"/>
    <property type="match status" value="1"/>
</dbReference>
<reference evidence="2 3" key="1">
    <citation type="submission" date="2018-11" db="EMBL/GenBank/DDBJ databases">
        <authorList>
            <person name="Ye M.-Q."/>
            <person name="Du Z.-J."/>
        </authorList>
    </citation>
    <scope>NUCLEOTIDE SEQUENCE [LARGE SCALE GENOMIC DNA]</scope>
    <source>
        <strain evidence="2 3">U0105</strain>
    </source>
</reference>
<accession>A0A3N5XZE2</accession>
<dbReference type="Proteomes" id="UP000275281">
    <property type="component" value="Unassembled WGS sequence"/>
</dbReference>
<dbReference type="InterPro" id="IPR010496">
    <property type="entry name" value="AL/BT2_dom"/>
</dbReference>
<name>A0A3N5XZE2_9ALTE</name>
<dbReference type="AlphaFoldDB" id="A0A3N5XZE2"/>
<dbReference type="OrthoDB" id="176168at2"/>